<evidence type="ECO:0000256" key="1">
    <source>
        <dbReference type="SAM" id="MobiDB-lite"/>
    </source>
</evidence>
<dbReference type="Proteomes" id="UP000321720">
    <property type="component" value="Unassembled WGS sequence"/>
</dbReference>
<keyword evidence="3" id="KW-1185">Reference proteome</keyword>
<feature type="compositionally biased region" description="Basic and acidic residues" evidence="1">
    <location>
        <begin position="1"/>
        <end position="13"/>
    </location>
</feature>
<evidence type="ECO:0000313" key="3">
    <source>
        <dbReference type="Proteomes" id="UP000321720"/>
    </source>
</evidence>
<feature type="region of interest" description="Disordered" evidence="1">
    <location>
        <begin position="187"/>
        <end position="217"/>
    </location>
</feature>
<feature type="region of interest" description="Disordered" evidence="1">
    <location>
        <begin position="1"/>
        <end position="35"/>
    </location>
</feature>
<gene>
    <name evidence="2" type="ORF">CCO02nite_20580</name>
</gene>
<reference evidence="2 3" key="1">
    <citation type="submission" date="2019-07" db="EMBL/GenBank/DDBJ databases">
        <title>Whole genome shotgun sequence of Cellulomonas composti NBRC 100758.</title>
        <authorList>
            <person name="Hosoyama A."/>
            <person name="Uohara A."/>
            <person name="Ohji S."/>
            <person name="Ichikawa N."/>
        </authorList>
    </citation>
    <scope>NUCLEOTIDE SEQUENCE [LARGE SCALE GENOMIC DNA]</scope>
    <source>
        <strain evidence="2 3">NBRC 100758</strain>
    </source>
</reference>
<dbReference type="AlphaFoldDB" id="A0A511JBN8"/>
<name>A0A511JBN8_9CELL</name>
<protein>
    <submittedName>
        <fullName evidence="2">Uncharacterized protein</fullName>
    </submittedName>
</protein>
<accession>A0A511JBN8</accession>
<proteinExistence type="predicted"/>
<dbReference type="EMBL" id="BJWG01000008">
    <property type="protein sequence ID" value="GEL95400.1"/>
    <property type="molecule type" value="Genomic_DNA"/>
</dbReference>
<sequence>MVGRRNDDTRDALPVDGTVSGAVAPEPAPGEGRPMGHLWQIVQKHLDEYGVREAALARKMGTRPQTLNSWKNRGLKQLPERRLLDSLAVATRTPYETVLEAALADTEYRSLDAGSTFADPAYMPEDTLMVQWIEARRAERRAVAEYARRHGIEDPTAAREAMVAYFHAPSLDYLEREWDARMDAEAVTDLGEQRTDEELDQAVERRRQDDARRPDLP</sequence>
<feature type="compositionally biased region" description="Basic and acidic residues" evidence="1">
    <location>
        <begin position="191"/>
        <end position="217"/>
    </location>
</feature>
<comment type="caution">
    <text evidence="2">The sequence shown here is derived from an EMBL/GenBank/DDBJ whole genome shotgun (WGS) entry which is preliminary data.</text>
</comment>
<organism evidence="2 3">
    <name type="scientific">Cellulomonas composti</name>
    <dbReference type="NCBI Taxonomy" id="266130"/>
    <lineage>
        <taxon>Bacteria</taxon>
        <taxon>Bacillati</taxon>
        <taxon>Actinomycetota</taxon>
        <taxon>Actinomycetes</taxon>
        <taxon>Micrococcales</taxon>
        <taxon>Cellulomonadaceae</taxon>
        <taxon>Cellulomonas</taxon>
    </lineage>
</organism>
<evidence type="ECO:0000313" key="2">
    <source>
        <dbReference type="EMBL" id="GEL95400.1"/>
    </source>
</evidence>